<dbReference type="EMBL" id="AP023367">
    <property type="protein sequence ID" value="BCJ93600.1"/>
    <property type="molecule type" value="Genomic_DNA"/>
</dbReference>
<dbReference type="RefSeq" id="WP_184092994.1">
    <property type="nucleotide sequence ID" value="NZ_AP023367.1"/>
</dbReference>
<evidence type="ECO:0000313" key="2">
    <source>
        <dbReference type="Proteomes" id="UP000515561"/>
    </source>
</evidence>
<protein>
    <submittedName>
        <fullName evidence="1">Uncharacterized protein</fullName>
    </submittedName>
</protein>
<dbReference type="AlphaFoldDB" id="A0A6S6R2Q3"/>
<keyword evidence="2" id="KW-1185">Reference proteome</keyword>
<dbReference type="Proteomes" id="UP000515561">
    <property type="component" value="Chromosome"/>
</dbReference>
<proteinExistence type="predicted"/>
<organism evidence="1 2">
    <name type="scientific">Anaerocolumna cellulosilytica</name>
    <dbReference type="NCBI Taxonomy" id="433286"/>
    <lineage>
        <taxon>Bacteria</taxon>
        <taxon>Bacillati</taxon>
        <taxon>Bacillota</taxon>
        <taxon>Clostridia</taxon>
        <taxon>Lachnospirales</taxon>
        <taxon>Lachnospiraceae</taxon>
        <taxon>Anaerocolumna</taxon>
    </lineage>
</organism>
<gene>
    <name evidence="1" type="ORF">acsn021_11690</name>
</gene>
<accession>A0A6S6R2Q3</accession>
<dbReference type="KEGG" id="acel:acsn021_11690"/>
<name>A0A6S6R2Q3_9FIRM</name>
<reference evidence="1 2" key="1">
    <citation type="journal article" date="2016" name="Int. J. Syst. Evol. Microbiol.">
        <title>Descriptions of Anaerotaenia torta gen. nov., sp. nov. and Anaerocolumna cellulosilytica gen. nov., sp. nov. isolated from a methanogenic reactor of cattle waste.</title>
        <authorList>
            <person name="Uek A."/>
            <person name="Ohtaki Y."/>
            <person name="Kaku N."/>
            <person name="Ueki K."/>
        </authorList>
    </citation>
    <scope>NUCLEOTIDE SEQUENCE [LARGE SCALE GENOMIC DNA]</scope>
    <source>
        <strain evidence="1 2">SN021</strain>
    </source>
</reference>
<evidence type="ECO:0000313" key="1">
    <source>
        <dbReference type="EMBL" id="BCJ93600.1"/>
    </source>
</evidence>
<sequence length="247" mass="29219">MIEYLWDGEMDYGWEGLSNLVKCTSEKYADSILKVVDLSPNEESRKLITIECLERFLSISNILAEQILNGYYYQYEDIEDNNTNAQKLNSWILLGTLTETTLQMFLAFYLDDFRSAHWQQWIDFEIDKVQTPLIESVTKLVDEGIIDSAQGKSLKKAVKDTIKEHTREHEVPMIMLDELIQFYKSEKLFDEDEYNYLREIQSNRNGIHSFKSRIIGSWGDLQYSVRFFCYLLEWVINHLPDIPDEEY</sequence>